<evidence type="ECO:0000256" key="4">
    <source>
        <dbReference type="PROSITE-ProRule" id="PRU00134"/>
    </source>
</evidence>
<feature type="compositionally biased region" description="Polar residues" evidence="5">
    <location>
        <begin position="341"/>
        <end position="358"/>
    </location>
</feature>
<comment type="caution">
    <text evidence="7">The sequence shown here is derived from an EMBL/GenBank/DDBJ whole genome shotgun (WGS) entry which is preliminary data.</text>
</comment>
<dbReference type="GO" id="GO:0008270">
    <property type="term" value="F:zinc ion binding"/>
    <property type="evidence" value="ECO:0007669"/>
    <property type="project" value="UniProtKB-KW"/>
</dbReference>
<feature type="region of interest" description="Disordered" evidence="5">
    <location>
        <begin position="341"/>
        <end position="401"/>
    </location>
</feature>
<dbReference type="Pfam" id="PF00567">
    <property type="entry name" value="TUDOR"/>
    <property type="match status" value="2"/>
</dbReference>
<dbReference type="InterPro" id="IPR002999">
    <property type="entry name" value="Tudor"/>
</dbReference>
<keyword evidence="1" id="KW-0479">Metal-binding</keyword>
<dbReference type="SUPFAM" id="SSF144232">
    <property type="entry name" value="HIT/MYND zinc finger-like"/>
    <property type="match status" value="1"/>
</dbReference>
<feature type="domain" description="MYND-type" evidence="6">
    <location>
        <begin position="23"/>
        <end position="58"/>
    </location>
</feature>
<keyword evidence="2 4" id="KW-0863">Zinc-finger</keyword>
<evidence type="ECO:0000259" key="6">
    <source>
        <dbReference type="PROSITE" id="PS50865"/>
    </source>
</evidence>
<feature type="non-terminal residue" evidence="7">
    <location>
        <position position="613"/>
    </location>
</feature>
<dbReference type="SUPFAM" id="SSF63748">
    <property type="entry name" value="Tudor/PWWP/MBT"/>
    <property type="match status" value="1"/>
</dbReference>
<organism evidence="7 8">
    <name type="scientific">Drosophila rubida</name>
    <dbReference type="NCBI Taxonomy" id="30044"/>
    <lineage>
        <taxon>Eukaryota</taxon>
        <taxon>Metazoa</taxon>
        <taxon>Ecdysozoa</taxon>
        <taxon>Arthropoda</taxon>
        <taxon>Hexapoda</taxon>
        <taxon>Insecta</taxon>
        <taxon>Pterygota</taxon>
        <taxon>Neoptera</taxon>
        <taxon>Endopterygota</taxon>
        <taxon>Diptera</taxon>
        <taxon>Brachycera</taxon>
        <taxon>Muscomorpha</taxon>
        <taxon>Ephydroidea</taxon>
        <taxon>Drosophilidae</taxon>
        <taxon>Drosophila</taxon>
    </lineage>
</organism>
<sequence length="613" mass="68758">HITKKGTAMDGANLFPMKPSGCCLKCSNNACLVCHRCGDFYCSKECQLSDWQRHRYICFPIPPLVKPMAHIKYKMVTNNTHPMTNNLNAGTQSSDRNVATPIPIQAPVFSESQSKDKMDAKNITSKNAAQNNTNGNNTTPPTANISSGSLVYITSFTSANICYIRDASEAAEDDRFAVRQKINSLVTKLPRKPKIKYEEYGINKFNGYYHRVKSMDRANPSRLLLLDEGIIKILNLVDMHEINSELLQLPCGSMQVKLEDAPYMGFDVGVFKQFEGIKFIVTFKPNGHVELREEGAEKSLNTLIIEIYKQPNDYNNQFNLNPSAIPCQLNQKSGAIIKINSNSSQTNEKNANSTNNRGVTEGTKPELKKNESCLLSTTEGAPKPNLNETNNNNPTESSQKLDKELHNNNNETLKESVKDLTPPSLNGENSTNMAPLLSPPFLGQRICTKSRDGLDICIVENANISRGILAAFDKSNMEDVQKMRSRLLEFKDSQHYRPVLKEFVIALSDVNGWCRAKVMEIKENLYSVLFVDFACSATVPEDYIRRYAPGFEMPCFTSICLIEGFPHKPSPRQIDFLNQNLKLNSVLHIDSISYLQDMAIIKCKTLIDQLNKL</sequence>
<evidence type="ECO:0000256" key="5">
    <source>
        <dbReference type="SAM" id="MobiDB-lite"/>
    </source>
</evidence>
<dbReference type="Gene3D" id="2.30.30.140">
    <property type="match status" value="1"/>
</dbReference>
<name>A0AAD4PR02_9MUSC</name>
<dbReference type="CDD" id="cd20379">
    <property type="entry name" value="Tudor_dTUD-like"/>
    <property type="match status" value="1"/>
</dbReference>
<keyword evidence="8" id="KW-1185">Reference proteome</keyword>
<feature type="compositionally biased region" description="Low complexity" evidence="5">
    <location>
        <begin position="384"/>
        <end position="398"/>
    </location>
</feature>
<keyword evidence="3" id="KW-0862">Zinc</keyword>
<reference evidence="7" key="1">
    <citation type="journal article" date="2021" name="Mol. Ecol. Resour.">
        <title>Phylogenomic analyses of the genus Drosophila reveals genomic signals of climate adaptation.</title>
        <authorList>
            <person name="Li F."/>
            <person name="Rane R.V."/>
            <person name="Luria V."/>
            <person name="Xiong Z."/>
            <person name="Chen J."/>
            <person name="Li Z."/>
            <person name="Catullo R.A."/>
            <person name="Griffin P.C."/>
            <person name="Schiffer M."/>
            <person name="Pearce S."/>
            <person name="Lee S.F."/>
            <person name="McElroy K."/>
            <person name="Stocker A."/>
            <person name="Shirriffs J."/>
            <person name="Cockerell F."/>
            <person name="Coppin C."/>
            <person name="Sgro C.M."/>
            <person name="Karger A."/>
            <person name="Cain J.W."/>
            <person name="Weber J.A."/>
            <person name="Santpere G."/>
            <person name="Kirschner M.W."/>
            <person name="Hoffmann A.A."/>
            <person name="Oakeshott J.G."/>
            <person name="Zhang G."/>
        </authorList>
    </citation>
    <scope>NUCLEOTIDE SEQUENCE</scope>
    <source>
        <strain evidence="7">BGI-SZ-2011g</strain>
    </source>
</reference>
<evidence type="ECO:0000313" key="7">
    <source>
        <dbReference type="EMBL" id="KAH8388280.1"/>
    </source>
</evidence>
<evidence type="ECO:0000313" key="8">
    <source>
        <dbReference type="Proteomes" id="UP001200034"/>
    </source>
</evidence>
<gene>
    <name evidence="7" type="ORF">KR093_002812</name>
</gene>
<accession>A0AAD4PR02</accession>
<protein>
    <recommendedName>
        <fullName evidence="6">MYND-type domain-containing protein</fullName>
    </recommendedName>
</protein>
<evidence type="ECO:0000256" key="3">
    <source>
        <dbReference type="ARBA" id="ARBA00022833"/>
    </source>
</evidence>
<evidence type="ECO:0000256" key="1">
    <source>
        <dbReference type="ARBA" id="ARBA00022723"/>
    </source>
</evidence>
<dbReference type="InterPro" id="IPR002893">
    <property type="entry name" value="Znf_MYND"/>
</dbReference>
<dbReference type="PROSITE" id="PS50865">
    <property type="entry name" value="ZF_MYND_2"/>
    <property type="match status" value="1"/>
</dbReference>
<dbReference type="EMBL" id="JAJJHW010000014">
    <property type="protein sequence ID" value="KAH8388280.1"/>
    <property type="molecule type" value="Genomic_DNA"/>
</dbReference>
<dbReference type="Proteomes" id="UP001200034">
    <property type="component" value="Unassembled WGS sequence"/>
</dbReference>
<evidence type="ECO:0000256" key="2">
    <source>
        <dbReference type="ARBA" id="ARBA00022771"/>
    </source>
</evidence>
<proteinExistence type="predicted"/>
<dbReference type="AlphaFoldDB" id="A0AAD4PR02"/>
<dbReference type="Gene3D" id="6.10.140.2220">
    <property type="match status" value="1"/>
</dbReference>